<dbReference type="AlphaFoldDB" id="A0A9W6PTI4"/>
<dbReference type="Proteomes" id="UP001165124">
    <property type="component" value="Unassembled WGS sequence"/>
</dbReference>
<dbReference type="RefSeq" id="WP_083951014.1">
    <property type="nucleotide sequence ID" value="NZ_BSRZ01000001.1"/>
</dbReference>
<feature type="region of interest" description="Disordered" evidence="1">
    <location>
        <begin position="86"/>
        <end position="135"/>
    </location>
</feature>
<dbReference type="EMBL" id="BSRZ01000001">
    <property type="protein sequence ID" value="GLW62773.1"/>
    <property type="molecule type" value="Genomic_DNA"/>
</dbReference>
<organism evidence="2 3">
    <name type="scientific">Actinomadura rubrobrunea</name>
    <dbReference type="NCBI Taxonomy" id="115335"/>
    <lineage>
        <taxon>Bacteria</taxon>
        <taxon>Bacillati</taxon>
        <taxon>Actinomycetota</taxon>
        <taxon>Actinomycetes</taxon>
        <taxon>Streptosporangiales</taxon>
        <taxon>Thermomonosporaceae</taxon>
        <taxon>Actinomadura</taxon>
    </lineage>
</organism>
<keyword evidence="3" id="KW-1185">Reference proteome</keyword>
<evidence type="ECO:0000313" key="3">
    <source>
        <dbReference type="Proteomes" id="UP001165124"/>
    </source>
</evidence>
<sequence>MPQQDLPRPRLSSRAVKIGMVSALSLTLAACGKTTTAYCVDRLSFTALGSGSYRVVPDYYCERTYPFTSPDYGRYFWYYGPKRVSDDSGYNSGGSSTGGTYVSGGSRYAPSRGKIKTSSGKTLRGGFGGSGRSGG</sequence>
<proteinExistence type="predicted"/>
<protein>
    <submittedName>
        <fullName evidence="2">Uncharacterized protein</fullName>
    </submittedName>
</protein>
<name>A0A9W6PTI4_9ACTN</name>
<comment type="caution">
    <text evidence="2">The sequence shown here is derived from an EMBL/GenBank/DDBJ whole genome shotgun (WGS) entry which is preliminary data.</text>
</comment>
<feature type="compositionally biased region" description="Gly residues" evidence="1">
    <location>
        <begin position="123"/>
        <end position="135"/>
    </location>
</feature>
<gene>
    <name evidence="2" type="ORF">Arub01_10170</name>
</gene>
<accession>A0A9W6PTI4</accession>
<evidence type="ECO:0000256" key="1">
    <source>
        <dbReference type="SAM" id="MobiDB-lite"/>
    </source>
</evidence>
<evidence type="ECO:0000313" key="2">
    <source>
        <dbReference type="EMBL" id="GLW62773.1"/>
    </source>
</evidence>
<reference evidence="2" key="1">
    <citation type="submission" date="2023-02" db="EMBL/GenBank/DDBJ databases">
        <title>Actinomadura rubrobrunea NBRC 14622.</title>
        <authorList>
            <person name="Ichikawa N."/>
            <person name="Sato H."/>
            <person name="Tonouchi N."/>
        </authorList>
    </citation>
    <scope>NUCLEOTIDE SEQUENCE</scope>
    <source>
        <strain evidence="2">NBRC 14622</strain>
    </source>
</reference>